<dbReference type="EMBL" id="ATBP01000944">
    <property type="protein sequence ID" value="ETR68458.1"/>
    <property type="molecule type" value="Genomic_DNA"/>
</dbReference>
<dbReference type="PANTHER" id="PTHR33563">
    <property type="match status" value="1"/>
</dbReference>
<dbReference type="GO" id="GO:0009073">
    <property type="term" value="P:aromatic amino acid family biosynthetic process"/>
    <property type="evidence" value="ECO:0007669"/>
    <property type="project" value="UniProtKB-KW"/>
</dbReference>
<keyword evidence="2" id="KW-0057">Aromatic amino acid biosynthesis</keyword>
<dbReference type="Proteomes" id="UP000189670">
    <property type="component" value="Unassembled WGS sequence"/>
</dbReference>
<dbReference type="InterPro" id="IPR002812">
    <property type="entry name" value="DHQS"/>
</dbReference>
<dbReference type="Pfam" id="PF26558">
    <property type="entry name" value="DHQS_2nd"/>
    <property type="match status" value="1"/>
</dbReference>
<evidence type="ECO:0000256" key="1">
    <source>
        <dbReference type="ARBA" id="ARBA00022605"/>
    </source>
</evidence>
<keyword evidence="1" id="KW-0028">Amino-acid biosynthesis</keyword>
<feature type="domain" description="3-dehydroquinate synthase N-terminal" evidence="3">
    <location>
        <begin position="4"/>
        <end position="135"/>
    </location>
</feature>
<dbReference type="InterPro" id="IPR030960">
    <property type="entry name" value="DHQS/DOIS_N"/>
</dbReference>
<comment type="caution">
    <text evidence="5">The sequence shown here is derived from an EMBL/GenBank/DDBJ whole genome shotgun (WGS) entry which is preliminary data.</text>
</comment>
<dbReference type="GO" id="GO:0016491">
    <property type="term" value="F:oxidoreductase activity"/>
    <property type="evidence" value="ECO:0007669"/>
    <property type="project" value="InterPro"/>
</dbReference>
<dbReference type="PANTHER" id="PTHR33563:SF1">
    <property type="entry name" value="3-DEHYDROQUINATE SYNTHASE"/>
    <property type="match status" value="1"/>
</dbReference>
<dbReference type="HAMAP" id="MF_01244">
    <property type="entry name" value="Arch_DHQ_synthase"/>
    <property type="match status" value="1"/>
</dbReference>
<dbReference type="AlphaFoldDB" id="A0A1V1P0X9"/>
<evidence type="ECO:0000256" key="2">
    <source>
        <dbReference type="ARBA" id="ARBA00023141"/>
    </source>
</evidence>
<reference evidence="6" key="1">
    <citation type="submission" date="2012-11" db="EMBL/GenBank/DDBJ databases">
        <authorList>
            <person name="Lucero-Rivera Y.E."/>
            <person name="Tovar-Ramirez D."/>
        </authorList>
    </citation>
    <scope>NUCLEOTIDE SEQUENCE [LARGE SCALE GENOMIC DNA]</scope>
    <source>
        <strain evidence="6">Araruama</strain>
    </source>
</reference>
<name>A0A1V1P0X9_9BACT</name>
<organism evidence="5 6">
    <name type="scientific">Candidatus Magnetoglobus multicellularis str. Araruama</name>
    <dbReference type="NCBI Taxonomy" id="890399"/>
    <lineage>
        <taxon>Bacteria</taxon>
        <taxon>Pseudomonadati</taxon>
        <taxon>Thermodesulfobacteriota</taxon>
        <taxon>Desulfobacteria</taxon>
        <taxon>Desulfobacterales</taxon>
        <taxon>Desulfobacteraceae</taxon>
        <taxon>Candidatus Magnetoglobus</taxon>
    </lineage>
</organism>
<evidence type="ECO:0000259" key="3">
    <source>
        <dbReference type="Pfam" id="PF01959"/>
    </source>
</evidence>
<accession>A0A1V1P0X9</accession>
<dbReference type="NCBIfam" id="NF002627">
    <property type="entry name" value="PRK02290.1-5"/>
    <property type="match status" value="1"/>
</dbReference>
<dbReference type="PIRSF" id="PIRSF006655">
    <property type="entry name" value="DHQ_synth"/>
    <property type="match status" value="1"/>
</dbReference>
<sequence length="323" mass="35101">MIPWNKDLITDALEAGADAVIVPQGTTEKVKELGIIQTVSEDGDIKWEKDIVYADVHSQDDEEAIVSLSRSKKVIVNTSDWTIIPLENLVAQTQNIFVECDNLDDARTSLGILEKGVDGVIITQSDPIQAREIIKCLKSETDNIDLVSFTIDAIRPLGMGDRVCVDTCTLMEEGEGCLIGNSSRAMFLVHSESIENPYVSPRPFRVNAGPVHAYIKIPGGRTRYLSELKAGDEVLGVDSSGKAKSLTVGRLKIEQRPLLLIEGTGPNGPVNTILQNAETIRLVDMAGKAVSVVKLKPGDTVLGMVESTGRHFGHQIDETITEK</sequence>
<feature type="domain" description="3-dehydroquinate synthase C-terminal" evidence="4">
    <location>
        <begin position="149"/>
        <end position="323"/>
    </location>
</feature>
<dbReference type="Pfam" id="PF01959">
    <property type="entry name" value="DHQS"/>
    <property type="match status" value="1"/>
</dbReference>
<evidence type="ECO:0000259" key="4">
    <source>
        <dbReference type="Pfam" id="PF26558"/>
    </source>
</evidence>
<dbReference type="GO" id="GO:0008652">
    <property type="term" value="P:amino acid biosynthetic process"/>
    <property type="evidence" value="ECO:0007669"/>
    <property type="project" value="UniProtKB-KW"/>
</dbReference>
<gene>
    <name evidence="5" type="ORF">OMM_04551</name>
</gene>
<dbReference type="GO" id="GO:0003856">
    <property type="term" value="F:3-dehydroquinate synthase activity"/>
    <property type="evidence" value="ECO:0007669"/>
    <property type="project" value="InterPro"/>
</dbReference>
<evidence type="ECO:0000313" key="5">
    <source>
        <dbReference type="EMBL" id="ETR68458.1"/>
    </source>
</evidence>
<protein>
    <submittedName>
        <fullName evidence="5">3-dehydroquinate synthase</fullName>
    </submittedName>
</protein>
<proteinExistence type="inferred from homology"/>
<evidence type="ECO:0000313" key="6">
    <source>
        <dbReference type="Proteomes" id="UP000189670"/>
    </source>
</evidence>
<dbReference type="InterPro" id="IPR056179">
    <property type="entry name" value="DHQS_C"/>
</dbReference>